<reference evidence="2" key="1">
    <citation type="submission" date="2015-12" db="EMBL/GenBank/DDBJ databases">
        <title>De novo transcriptome assembly of four potential Pierce s Disease insect vectors from Arizona vineyards.</title>
        <authorList>
            <person name="Tassone E.E."/>
        </authorList>
    </citation>
    <scope>NUCLEOTIDE SEQUENCE</scope>
</reference>
<name>A0A1B6EF47_9HEMI</name>
<dbReference type="InterPro" id="IPR036188">
    <property type="entry name" value="FAD/NAD-bd_sf"/>
</dbReference>
<dbReference type="Gene3D" id="3.50.50.60">
    <property type="entry name" value="FAD/NAD(P)-binding domain"/>
    <property type="match status" value="1"/>
</dbReference>
<protein>
    <submittedName>
        <fullName evidence="2">Uncharacterized protein</fullName>
    </submittedName>
</protein>
<evidence type="ECO:0000256" key="1">
    <source>
        <dbReference type="ARBA" id="ARBA00010790"/>
    </source>
</evidence>
<dbReference type="InterPro" id="IPR012132">
    <property type="entry name" value="GMC_OxRdtase"/>
</dbReference>
<dbReference type="PANTHER" id="PTHR11552:SF217">
    <property type="entry name" value="GLUCOSE DEHYDROGENASE [FAD, QUINONE]"/>
    <property type="match status" value="1"/>
</dbReference>
<proteinExistence type="inferred from homology"/>
<evidence type="ECO:0000313" key="2">
    <source>
        <dbReference type="EMBL" id="JAS36548.1"/>
    </source>
</evidence>
<feature type="non-terminal residue" evidence="2">
    <location>
        <position position="1"/>
    </location>
</feature>
<dbReference type="PANTHER" id="PTHR11552">
    <property type="entry name" value="GLUCOSE-METHANOL-CHOLINE GMC OXIDOREDUCTASE"/>
    <property type="match status" value="1"/>
</dbReference>
<accession>A0A1B6EF47</accession>
<comment type="similarity">
    <text evidence="1">Belongs to the GMC oxidoreductase family.</text>
</comment>
<organism evidence="2">
    <name type="scientific">Clastoptera arizonana</name>
    <name type="common">Arizona spittle bug</name>
    <dbReference type="NCBI Taxonomy" id="38151"/>
    <lineage>
        <taxon>Eukaryota</taxon>
        <taxon>Metazoa</taxon>
        <taxon>Ecdysozoa</taxon>
        <taxon>Arthropoda</taxon>
        <taxon>Hexapoda</taxon>
        <taxon>Insecta</taxon>
        <taxon>Pterygota</taxon>
        <taxon>Neoptera</taxon>
        <taxon>Paraneoptera</taxon>
        <taxon>Hemiptera</taxon>
        <taxon>Auchenorrhyncha</taxon>
        <taxon>Cercopoidea</taxon>
        <taxon>Clastopteridae</taxon>
        <taxon>Clastoptera</taxon>
    </lineage>
</organism>
<dbReference type="GO" id="GO:0050660">
    <property type="term" value="F:flavin adenine dinucleotide binding"/>
    <property type="evidence" value="ECO:0007669"/>
    <property type="project" value="InterPro"/>
</dbReference>
<dbReference type="AlphaFoldDB" id="A0A1B6EF47"/>
<dbReference type="EMBL" id="GEDC01000750">
    <property type="protein sequence ID" value="JAS36548.1"/>
    <property type="molecule type" value="Transcribed_RNA"/>
</dbReference>
<gene>
    <name evidence="2" type="ORF">g.4565</name>
</gene>
<dbReference type="GO" id="GO:0016491">
    <property type="term" value="F:oxidoreductase activity"/>
    <property type="evidence" value="ECO:0007669"/>
    <property type="project" value="TreeGrafter"/>
</dbReference>
<dbReference type="SUPFAM" id="SSF51905">
    <property type="entry name" value="FAD/NAD(P)-binding domain"/>
    <property type="match status" value="1"/>
</dbReference>
<sequence>LLEKMDFLMRLGFDLLLLRTFIVRASFLESGHFGAPTCTCTKERPTLERTCGGANTYMSRVEQLIGSECSLIDPVRCLRIDEELYEAPVDFIVVGSGSAGSVVASRLSEIKKWTVTLLEAGGPAPTASTIP</sequence>
<feature type="non-terminal residue" evidence="2">
    <location>
        <position position="131"/>
    </location>
</feature>